<dbReference type="InterPro" id="IPR053853">
    <property type="entry name" value="FitA-like_RHH"/>
</dbReference>
<dbReference type="OrthoDB" id="7107936at2"/>
<feature type="domain" description="Antitoxin FitA-like ribbon-helix-helix" evidence="2">
    <location>
        <begin position="4"/>
        <end position="39"/>
    </location>
</feature>
<dbReference type="Proteomes" id="UP000199546">
    <property type="component" value="Unassembled WGS sequence"/>
</dbReference>
<proteinExistence type="predicted"/>
<reference evidence="4" key="1">
    <citation type="submission" date="2016-10" db="EMBL/GenBank/DDBJ databases">
        <authorList>
            <person name="Varghese N."/>
            <person name="Submissions S."/>
        </authorList>
    </citation>
    <scope>NUCLEOTIDE SEQUENCE [LARGE SCALE GENOMIC DNA]</scope>
    <source>
        <strain evidence="4">DSM 46136</strain>
    </source>
</reference>
<accession>A0A1I6ZXD4</accession>
<protein>
    <recommendedName>
        <fullName evidence="2">Antitoxin FitA-like ribbon-helix-helix domain-containing protein</fullName>
    </recommendedName>
</protein>
<evidence type="ECO:0000256" key="1">
    <source>
        <dbReference type="SAM" id="MobiDB-lite"/>
    </source>
</evidence>
<evidence type="ECO:0000259" key="2">
    <source>
        <dbReference type="Pfam" id="PF22513"/>
    </source>
</evidence>
<evidence type="ECO:0000313" key="4">
    <source>
        <dbReference type="Proteomes" id="UP000199546"/>
    </source>
</evidence>
<gene>
    <name evidence="3" type="ORF">SAMN05660657_02325</name>
</gene>
<dbReference type="InterPro" id="IPR010985">
    <property type="entry name" value="Ribbon_hlx_hlx"/>
</dbReference>
<sequence>MPVTMTILDVPDETRDELAARAARAGQSLQEYVRAQLIELARRPSRIDFWDRVEHRVRSTESSLAAQEILDLRKEDRGDRGRRYLDRRLAGASGPRCWSPDSLTERRGPPCRRLSAMAGRPRQECVKR</sequence>
<dbReference type="GO" id="GO:0006355">
    <property type="term" value="P:regulation of DNA-templated transcription"/>
    <property type="evidence" value="ECO:0007669"/>
    <property type="project" value="InterPro"/>
</dbReference>
<dbReference type="SUPFAM" id="SSF47598">
    <property type="entry name" value="Ribbon-helix-helix"/>
    <property type="match status" value="1"/>
</dbReference>
<organism evidence="3 4">
    <name type="scientific">Geodermatophilus amargosae</name>
    <dbReference type="NCBI Taxonomy" id="1296565"/>
    <lineage>
        <taxon>Bacteria</taxon>
        <taxon>Bacillati</taxon>
        <taxon>Actinomycetota</taxon>
        <taxon>Actinomycetes</taxon>
        <taxon>Geodermatophilales</taxon>
        <taxon>Geodermatophilaceae</taxon>
        <taxon>Geodermatophilus</taxon>
    </lineage>
</organism>
<dbReference type="EMBL" id="FPBA01000006">
    <property type="protein sequence ID" value="SFT67311.1"/>
    <property type="molecule type" value="Genomic_DNA"/>
</dbReference>
<feature type="region of interest" description="Disordered" evidence="1">
    <location>
        <begin position="91"/>
        <end position="113"/>
    </location>
</feature>
<keyword evidence="4" id="KW-1185">Reference proteome</keyword>
<dbReference type="Pfam" id="PF22513">
    <property type="entry name" value="FitA-like_RHH"/>
    <property type="match status" value="1"/>
</dbReference>
<evidence type="ECO:0000313" key="3">
    <source>
        <dbReference type="EMBL" id="SFT67311.1"/>
    </source>
</evidence>
<name>A0A1I6ZXD4_9ACTN</name>
<dbReference type="AlphaFoldDB" id="A0A1I6ZXD4"/>